<evidence type="ECO:0000313" key="1">
    <source>
        <dbReference type="EMBL" id="KAK7695038.1"/>
    </source>
</evidence>
<dbReference type="Proteomes" id="UP001385951">
    <property type="component" value="Unassembled WGS sequence"/>
</dbReference>
<proteinExistence type="predicted"/>
<comment type="caution">
    <text evidence="1">The sequence shown here is derived from an EMBL/GenBank/DDBJ whole genome shotgun (WGS) entry which is preliminary data.</text>
</comment>
<sequence>MLAKLLSTPTRSLLFTVQATSLSFRSQRVGFCSTTIYRMPLNDPEAKNAAGLVPHESKSLGERQPEAHEESILDGLKQLYTSSPSQSAYSIYSNDATFHDPIGIAEGLESIKAQFNGLAKLFPRAEIPRFRLLENPASVPKSIILIDQDVAYFRDPKASSPTKIVNSLLTLETNNSHKVTRHTEEWDHKRETDSSDGFFGMLNEQRKKITAGITSMFVSSDAGKN</sequence>
<dbReference type="AlphaFoldDB" id="A0AAW0GN24"/>
<protein>
    <submittedName>
        <fullName evidence="1">Uncharacterized protein</fullName>
    </submittedName>
</protein>
<dbReference type="EMBL" id="JASBNA010000002">
    <property type="protein sequence ID" value="KAK7695038.1"/>
    <property type="molecule type" value="Genomic_DNA"/>
</dbReference>
<dbReference type="PANTHER" id="PTHR34213">
    <property type="entry name" value="NUCLEAR TRANSPORT FACTOR 2 (NTF2) FAMILY PROTEIN"/>
    <property type="match status" value="1"/>
</dbReference>
<dbReference type="InterPro" id="IPR032710">
    <property type="entry name" value="NTF2-like_dom_sf"/>
</dbReference>
<accession>A0AAW0GN24</accession>
<gene>
    <name evidence="1" type="ORF">QCA50_002226</name>
</gene>
<name>A0AAW0GN24_9APHY</name>
<evidence type="ECO:0000313" key="2">
    <source>
        <dbReference type="Proteomes" id="UP001385951"/>
    </source>
</evidence>
<dbReference type="SUPFAM" id="SSF54427">
    <property type="entry name" value="NTF2-like"/>
    <property type="match status" value="1"/>
</dbReference>
<keyword evidence="2" id="KW-1185">Reference proteome</keyword>
<dbReference type="PANTHER" id="PTHR34213:SF2">
    <property type="entry name" value="NUCLEAR TRANSPORT FACTOR 2 (NTF2) FAMILY PROTEIN"/>
    <property type="match status" value="1"/>
</dbReference>
<organism evidence="1 2">
    <name type="scientific">Cerrena zonata</name>
    <dbReference type="NCBI Taxonomy" id="2478898"/>
    <lineage>
        <taxon>Eukaryota</taxon>
        <taxon>Fungi</taxon>
        <taxon>Dikarya</taxon>
        <taxon>Basidiomycota</taxon>
        <taxon>Agaricomycotina</taxon>
        <taxon>Agaricomycetes</taxon>
        <taxon>Polyporales</taxon>
        <taxon>Cerrenaceae</taxon>
        <taxon>Cerrena</taxon>
    </lineage>
</organism>
<reference evidence="1 2" key="1">
    <citation type="submission" date="2022-09" db="EMBL/GenBank/DDBJ databases">
        <authorList>
            <person name="Palmer J.M."/>
        </authorList>
    </citation>
    <scope>NUCLEOTIDE SEQUENCE [LARGE SCALE GENOMIC DNA]</scope>
    <source>
        <strain evidence="1 2">DSM 7382</strain>
    </source>
</reference>